<dbReference type="WBParaSite" id="Pan_g23525.t1">
    <property type="protein sequence ID" value="Pan_g23525.t1"/>
    <property type="gene ID" value="Pan_g23525"/>
</dbReference>
<reference evidence="2" key="2">
    <citation type="submission" date="2020-10" db="UniProtKB">
        <authorList>
            <consortium name="WormBaseParasite"/>
        </authorList>
    </citation>
    <scope>IDENTIFICATION</scope>
</reference>
<evidence type="ECO:0000313" key="2">
    <source>
        <dbReference type="WBParaSite" id="Pan_g23525.t1"/>
    </source>
</evidence>
<sequence>MSRFLTNHPSGDPLRAFRESVNESNRQACSVVFKGISEYGSVDEAENKREDYTTVTDIIRWLGVFDVIPESNVRRTLTGIPNRRNIIVTLNSQTSRELLIQRGRVWLETEDRLRYVTIEEAVSHSELQARRILGTPERR</sequence>
<evidence type="ECO:0000313" key="1">
    <source>
        <dbReference type="Proteomes" id="UP000492821"/>
    </source>
</evidence>
<protein>
    <submittedName>
        <fullName evidence="2">DUF4388 domain-containing protein</fullName>
    </submittedName>
</protein>
<dbReference type="Proteomes" id="UP000492821">
    <property type="component" value="Unassembled WGS sequence"/>
</dbReference>
<keyword evidence="1" id="KW-1185">Reference proteome</keyword>
<organism evidence="1 2">
    <name type="scientific">Panagrellus redivivus</name>
    <name type="common">Microworm</name>
    <dbReference type="NCBI Taxonomy" id="6233"/>
    <lineage>
        <taxon>Eukaryota</taxon>
        <taxon>Metazoa</taxon>
        <taxon>Ecdysozoa</taxon>
        <taxon>Nematoda</taxon>
        <taxon>Chromadorea</taxon>
        <taxon>Rhabditida</taxon>
        <taxon>Tylenchina</taxon>
        <taxon>Panagrolaimomorpha</taxon>
        <taxon>Panagrolaimoidea</taxon>
        <taxon>Panagrolaimidae</taxon>
        <taxon>Panagrellus</taxon>
    </lineage>
</organism>
<accession>A0A7E4VS68</accession>
<proteinExistence type="predicted"/>
<dbReference type="AlphaFoldDB" id="A0A7E4VS68"/>
<name>A0A7E4VS68_PANRE</name>
<reference evidence="1" key="1">
    <citation type="journal article" date="2013" name="Genetics">
        <title>The draft genome and transcriptome of Panagrellus redivivus are shaped by the harsh demands of a free-living lifestyle.</title>
        <authorList>
            <person name="Srinivasan J."/>
            <person name="Dillman A.R."/>
            <person name="Macchietto M.G."/>
            <person name="Heikkinen L."/>
            <person name="Lakso M."/>
            <person name="Fracchia K.M."/>
            <person name="Antoshechkin I."/>
            <person name="Mortazavi A."/>
            <person name="Wong G."/>
            <person name="Sternberg P.W."/>
        </authorList>
    </citation>
    <scope>NUCLEOTIDE SEQUENCE [LARGE SCALE GENOMIC DNA]</scope>
    <source>
        <strain evidence="1">MT8872</strain>
    </source>
</reference>